<evidence type="ECO:0000313" key="4">
    <source>
        <dbReference type="Proteomes" id="UP001054902"/>
    </source>
</evidence>
<feature type="transmembrane region" description="Helical" evidence="2">
    <location>
        <begin position="223"/>
        <end position="242"/>
    </location>
</feature>
<dbReference type="AlphaFoldDB" id="A0AAD3D9M5"/>
<feature type="compositionally biased region" description="Polar residues" evidence="1">
    <location>
        <begin position="19"/>
        <end position="40"/>
    </location>
</feature>
<protein>
    <submittedName>
        <fullName evidence="3">Uncharacterized protein</fullName>
    </submittedName>
</protein>
<keyword evidence="2" id="KW-0812">Transmembrane</keyword>
<feature type="region of interest" description="Disordered" evidence="1">
    <location>
        <begin position="1"/>
        <end position="42"/>
    </location>
</feature>
<name>A0AAD3D9M5_9STRA</name>
<reference evidence="3 4" key="1">
    <citation type="journal article" date="2021" name="Sci. Rep.">
        <title>The genome of the diatom Chaetoceros tenuissimus carries an ancient integrated fragment of an extant virus.</title>
        <authorList>
            <person name="Hongo Y."/>
            <person name="Kimura K."/>
            <person name="Takaki Y."/>
            <person name="Yoshida Y."/>
            <person name="Baba S."/>
            <person name="Kobayashi G."/>
            <person name="Nagasaki K."/>
            <person name="Hano T."/>
            <person name="Tomaru Y."/>
        </authorList>
    </citation>
    <scope>NUCLEOTIDE SEQUENCE [LARGE SCALE GENOMIC DNA]</scope>
    <source>
        <strain evidence="3 4">NIES-3715</strain>
    </source>
</reference>
<feature type="transmembrane region" description="Helical" evidence="2">
    <location>
        <begin position="317"/>
        <end position="336"/>
    </location>
</feature>
<feature type="transmembrane region" description="Helical" evidence="2">
    <location>
        <begin position="57"/>
        <end position="78"/>
    </location>
</feature>
<feature type="transmembrane region" description="Helical" evidence="2">
    <location>
        <begin position="84"/>
        <end position="102"/>
    </location>
</feature>
<evidence type="ECO:0000256" key="2">
    <source>
        <dbReference type="SAM" id="Phobius"/>
    </source>
</evidence>
<keyword evidence="4" id="KW-1185">Reference proteome</keyword>
<gene>
    <name evidence="3" type="ORF">CTEN210_16468</name>
</gene>
<dbReference type="EMBL" id="BLLK01000069">
    <property type="protein sequence ID" value="GFH59992.1"/>
    <property type="molecule type" value="Genomic_DNA"/>
</dbReference>
<dbReference type="Proteomes" id="UP001054902">
    <property type="component" value="Unassembled WGS sequence"/>
</dbReference>
<proteinExistence type="predicted"/>
<feature type="compositionally biased region" description="Polar residues" evidence="1">
    <location>
        <begin position="1"/>
        <end position="10"/>
    </location>
</feature>
<feature type="transmembrane region" description="Helical" evidence="2">
    <location>
        <begin position="348"/>
        <end position="365"/>
    </location>
</feature>
<organism evidence="3 4">
    <name type="scientific">Chaetoceros tenuissimus</name>
    <dbReference type="NCBI Taxonomy" id="426638"/>
    <lineage>
        <taxon>Eukaryota</taxon>
        <taxon>Sar</taxon>
        <taxon>Stramenopiles</taxon>
        <taxon>Ochrophyta</taxon>
        <taxon>Bacillariophyta</taxon>
        <taxon>Coscinodiscophyceae</taxon>
        <taxon>Chaetocerotophycidae</taxon>
        <taxon>Chaetocerotales</taxon>
        <taxon>Chaetocerotaceae</taxon>
        <taxon>Chaetoceros</taxon>
    </lineage>
</organism>
<accession>A0AAD3D9M5</accession>
<feature type="transmembrane region" description="Helical" evidence="2">
    <location>
        <begin position="276"/>
        <end position="297"/>
    </location>
</feature>
<sequence length="453" mass="51370">MTIDSRSSSARFRAPKPSENVSAISMGTTTTNETKPSSHSFDQKFRRLPPHEAFTKFAWAMILCQTLISVCGAVLSYYAQNGAIGGVMSGIVGLWFVQMAWVMSLPSKCSIKPYYVGLCILPLSKAVGFLCVPGPDGEVVDWKEFLRRMAILCSMWCFPMYLAGNTTAEVLRCRHLDYSRYEERNSGGGPANNIFQTRREMEINADPHGVSIREMAMAATIKYIMILPIVVYITFNSIGALIEVSDYAEYGKPLDTMEDTFENKIGHQFYVDFFRIAYSNIFEGLVTVFTMITISGFSCSGMDLGEIMLFRFHRWEIVAIFANGLFFIAFVYFGSALFDPTNEAQNEAAYWSIFVLPCILMLALWRLTNSVILNKNDLTIKRLEENEDGGDEMPHNFTDFFVGASRRNLFGEELEQGFRTSILSASINKRHNIKMEKSIKEEPWEEDPWEHDC</sequence>
<keyword evidence="2" id="KW-1133">Transmembrane helix</keyword>
<evidence type="ECO:0000313" key="3">
    <source>
        <dbReference type="EMBL" id="GFH59992.1"/>
    </source>
</evidence>
<evidence type="ECO:0000256" key="1">
    <source>
        <dbReference type="SAM" id="MobiDB-lite"/>
    </source>
</evidence>
<comment type="caution">
    <text evidence="3">The sequence shown here is derived from an EMBL/GenBank/DDBJ whole genome shotgun (WGS) entry which is preliminary data.</text>
</comment>
<keyword evidence="2" id="KW-0472">Membrane</keyword>